<protein>
    <submittedName>
        <fullName evidence="1">Uncharacterized protein</fullName>
    </submittedName>
</protein>
<reference evidence="1" key="1">
    <citation type="submission" date="2023-06" db="EMBL/GenBank/DDBJ databases">
        <title>Identification and characterization of horizontal gene transfer across gut microbiota members of farm animals based on homology search.</title>
        <authorList>
            <person name="Schwarzerova J."/>
            <person name="Nykrynova M."/>
            <person name="Jureckova K."/>
            <person name="Cejkova D."/>
            <person name="Rychlik I."/>
        </authorList>
    </citation>
    <scope>NUCLEOTIDE SEQUENCE</scope>
    <source>
        <strain evidence="1">ET39</strain>
    </source>
</reference>
<evidence type="ECO:0000313" key="1">
    <source>
        <dbReference type="EMBL" id="MDM8157010.1"/>
    </source>
</evidence>
<dbReference type="EMBL" id="JAUDCG010000016">
    <property type="protein sequence ID" value="MDM8157010.1"/>
    <property type="molecule type" value="Genomic_DNA"/>
</dbReference>
<dbReference type="Proteomes" id="UP001529340">
    <property type="component" value="Unassembled WGS sequence"/>
</dbReference>
<proteinExistence type="predicted"/>
<organism evidence="1 2">
    <name type="scientific">Amedibacillus dolichus</name>
    <dbReference type="NCBI Taxonomy" id="31971"/>
    <lineage>
        <taxon>Bacteria</taxon>
        <taxon>Bacillati</taxon>
        <taxon>Bacillota</taxon>
        <taxon>Erysipelotrichia</taxon>
        <taxon>Erysipelotrichales</taxon>
        <taxon>Erysipelotrichaceae</taxon>
        <taxon>Amedibacillus</taxon>
    </lineage>
</organism>
<sequence>MKIDTQIVDRYLSGKPLLTDEEDRIPLDQSALVMDRREVVAELKTRTLASLQQFPSFNPALFQALFPALGICQKRLHVHLLVGSSDLCRTAKSDASFDVFIDLIQAANRTRIVSQMMYLILHTLHYEFARHCLLIHWPDGGRSYHERLDHLCFVEGLATYLAWNEDAAYYRFYTDRYEQKKEQAFGLLYHAFQIEDAKVQEQILSAPADIPFWNQFWVSASLFYLDDLYRSTGSDGLQSFCTQGGRHFVETIFDLN</sequence>
<keyword evidence="2" id="KW-1185">Reference proteome</keyword>
<accession>A0ABT7UBJ9</accession>
<evidence type="ECO:0000313" key="2">
    <source>
        <dbReference type="Proteomes" id="UP001529340"/>
    </source>
</evidence>
<gene>
    <name evidence="1" type="ORF">QUV96_05090</name>
</gene>
<comment type="caution">
    <text evidence="1">The sequence shown here is derived from an EMBL/GenBank/DDBJ whole genome shotgun (WGS) entry which is preliminary data.</text>
</comment>
<dbReference type="RefSeq" id="WP_289607472.1">
    <property type="nucleotide sequence ID" value="NZ_JAUDCG010000016.1"/>
</dbReference>
<name>A0ABT7UBJ9_9FIRM</name>
<reference evidence="1" key="2">
    <citation type="submission" date="2023-06" db="EMBL/GenBank/DDBJ databases">
        <authorList>
            <person name="Zeman M."/>
            <person name="Kubasova T."/>
            <person name="Jahodarova E."/>
            <person name="Nykrynova M."/>
            <person name="Rychlik I."/>
        </authorList>
    </citation>
    <scope>NUCLEOTIDE SEQUENCE</scope>
    <source>
        <strain evidence="1">ET39</strain>
    </source>
</reference>